<sequence length="54" mass="6188" precursor="true">MSERLDRWWTAMLNVAIRAMRDKQKAVQLKNTGAHKGTSNCSKRCASVSRGYFQ</sequence>
<accession>D8JVT2</accession>
<dbReference type="HOGENOM" id="CLU_3044203_0_0_5"/>
<protein>
    <submittedName>
        <fullName evidence="1">Uncharacterized protein</fullName>
    </submittedName>
</protein>
<name>D8JVT2_HYPDA</name>
<organism evidence="1 2">
    <name type="scientific">Hyphomicrobium denitrificans (strain ATCC 51888 / DSM 1869 / NCIMB 11706 / TK 0415)</name>
    <dbReference type="NCBI Taxonomy" id="582899"/>
    <lineage>
        <taxon>Bacteria</taxon>
        <taxon>Pseudomonadati</taxon>
        <taxon>Pseudomonadota</taxon>
        <taxon>Alphaproteobacteria</taxon>
        <taxon>Hyphomicrobiales</taxon>
        <taxon>Hyphomicrobiaceae</taxon>
        <taxon>Hyphomicrobium</taxon>
    </lineage>
</organism>
<reference evidence="2" key="1">
    <citation type="journal article" date="2011" name="J. Bacteriol.">
        <title>Genome sequences of eight morphologically diverse alphaproteobacteria.</title>
        <authorList>
            <consortium name="US DOE Joint Genome Institute"/>
            <person name="Brown P.J."/>
            <person name="Kysela D.T."/>
            <person name="Buechlein A."/>
            <person name="Hemmerich C."/>
            <person name="Brun Y.V."/>
        </authorList>
    </citation>
    <scope>NUCLEOTIDE SEQUENCE [LARGE SCALE GENOMIC DNA]</scope>
    <source>
        <strain evidence="2">ATCC 51888 / DSM 1869 / NCIB 11706 / TK 0415</strain>
    </source>
</reference>
<dbReference type="KEGG" id="hdn:Hden_1157"/>
<gene>
    <name evidence="1" type="ordered locus">Hden_1157</name>
</gene>
<dbReference type="STRING" id="582899.Hden_1157"/>
<dbReference type="Proteomes" id="UP000002033">
    <property type="component" value="Chromosome"/>
</dbReference>
<dbReference type="AlphaFoldDB" id="D8JVT2"/>
<evidence type="ECO:0000313" key="2">
    <source>
        <dbReference type="Proteomes" id="UP000002033"/>
    </source>
</evidence>
<keyword evidence="2" id="KW-1185">Reference proteome</keyword>
<proteinExistence type="predicted"/>
<evidence type="ECO:0000313" key="1">
    <source>
        <dbReference type="EMBL" id="ADJ22971.1"/>
    </source>
</evidence>
<dbReference type="EMBL" id="CP002083">
    <property type="protein sequence ID" value="ADJ22971.1"/>
    <property type="molecule type" value="Genomic_DNA"/>
</dbReference>